<feature type="coiled-coil region" evidence="1">
    <location>
        <begin position="232"/>
        <end position="259"/>
    </location>
</feature>
<evidence type="ECO:0000256" key="4">
    <source>
        <dbReference type="SAM" id="SignalP"/>
    </source>
</evidence>
<dbReference type="EMBL" id="BRXS01000003">
    <property type="protein sequence ID" value="GLC25425.1"/>
    <property type="molecule type" value="Genomic_DNA"/>
</dbReference>
<feature type="signal peptide" evidence="4">
    <location>
        <begin position="1"/>
        <end position="19"/>
    </location>
</feature>
<evidence type="ECO:0000313" key="6">
    <source>
        <dbReference type="EMBL" id="GLC25425.1"/>
    </source>
</evidence>
<name>A0AA37QFH0_9BACT</name>
<evidence type="ECO:0000256" key="3">
    <source>
        <dbReference type="SAM" id="Phobius"/>
    </source>
</evidence>
<gene>
    <name evidence="6" type="ORF">rosag_19380</name>
</gene>
<dbReference type="PROSITE" id="PS51257">
    <property type="entry name" value="PROKAR_LIPOPROTEIN"/>
    <property type="match status" value="1"/>
</dbReference>
<feature type="transmembrane region" description="Helical" evidence="3">
    <location>
        <begin position="296"/>
        <end position="321"/>
    </location>
</feature>
<proteinExistence type="predicted"/>
<comment type="caution">
    <text evidence="6">The sequence shown here is derived from an EMBL/GenBank/DDBJ whole genome shotgun (WGS) entry which is preliminary data.</text>
</comment>
<keyword evidence="7" id="KW-1185">Reference proteome</keyword>
<protein>
    <recommendedName>
        <fullName evidence="5">DUF4349 domain-containing protein</fullName>
    </recommendedName>
</protein>
<organism evidence="6 7">
    <name type="scientific">Roseisolibacter agri</name>
    <dbReference type="NCBI Taxonomy" id="2014610"/>
    <lineage>
        <taxon>Bacteria</taxon>
        <taxon>Pseudomonadati</taxon>
        <taxon>Gemmatimonadota</taxon>
        <taxon>Gemmatimonadia</taxon>
        <taxon>Gemmatimonadales</taxon>
        <taxon>Gemmatimonadaceae</taxon>
        <taxon>Roseisolibacter</taxon>
    </lineage>
</organism>
<feature type="domain" description="DUF4349" evidence="5">
    <location>
        <begin position="116"/>
        <end position="324"/>
    </location>
</feature>
<evidence type="ECO:0000256" key="2">
    <source>
        <dbReference type="SAM" id="MobiDB-lite"/>
    </source>
</evidence>
<feature type="chain" id="PRO_5041203685" description="DUF4349 domain-containing protein" evidence="4">
    <location>
        <begin position="20"/>
        <end position="331"/>
    </location>
</feature>
<dbReference type="InterPro" id="IPR025645">
    <property type="entry name" value="DUF4349"/>
</dbReference>
<keyword evidence="3" id="KW-0812">Transmembrane</keyword>
<feature type="region of interest" description="Disordered" evidence="2">
    <location>
        <begin position="22"/>
        <end position="58"/>
    </location>
</feature>
<reference evidence="6" key="1">
    <citation type="submission" date="2022-08" db="EMBL/GenBank/DDBJ databases">
        <title>Draft genome sequencing of Roseisolibacter agri AW1220.</title>
        <authorList>
            <person name="Tobiishi Y."/>
            <person name="Tonouchi A."/>
        </authorList>
    </citation>
    <scope>NUCLEOTIDE SEQUENCE</scope>
    <source>
        <strain evidence="6">AW1220</strain>
    </source>
</reference>
<accession>A0AA37QFH0</accession>
<sequence>MSHVLRTFLAFLLCGAALACGDKSTSRGTRGEAAQLQSTVRDAAPTAAPSAPPPPPAEVPLVGEAGGVAGRVAGDVANVAPERRAARPEAMPAPAPAGAPGAQIASSDTASAAPAMLIRTGQASIEVDSLEPAIAAVRALAQRMGGYVANTSLAAGREQVRAATLQLKVPSARFDALVGGLAPLGRVEMVNVSAEDVGEEYVDVAARVANARRLEARLLTLLERSAARLSDVLSVERELARVREEIERAEGRMRFLRTRVALSTLDVTVHERAPILPGAPSRNPLLEALRQAWRNFVAVLAFGIASLGVLIPLGVVALVVWRFVRARKANP</sequence>
<dbReference type="Proteomes" id="UP001161325">
    <property type="component" value="Unassembled WGS sequence"/>
</dbReference>
<evidence type="ECO:0000313" key="7">
    <source>
        <dbReference type="Proteomes" id="UP001161325"/>
    </source>
</evidence>
<keyword evidence="1" id="KW-0175">Coiled coil</keyword>
<dbReference type="AlphaFoldDB" id="A0AA37QFH0"/>
<evidence type="ECO:0000256" key="1">
    <source>
        <dbReference type="SAM" id="Coils"/>
    </source>
</evidence>
<dbReference type="Pfam" id="PF14257">
    <property type="entry name" value="DUF4349"/>
    <property type="match status" value="1"/>
</dbReference>
<evidence type="ECO:0000259" key="5">
    <source>
        <dbReference type="Pfam" id="PF14257"/>
    </source>
</evidence>
<keyword evidence="4" id="KW-0732">Signal</keyword>
<keyword evidence="3" id="KW-1133">Transmembrane helix</keyword>
<feature type="region of interest" description="Disordered" evidence="2">
    <location>
        <begin position="82"/>
        <end position="106"/>
    </location>
</feature>
<keyword evidence="3" id="KW-0472">Membrane</keyword>
<dbReference type="RefSeq" id="WP_284349880.1">
    <property type="nucleotide sequence ID" value="NZ_BRXS01000003.1"/>
</dbReference>